<feature type="region of interest" description="Disordered" evidence="6">
    <location>
        <begin position="248"/>
        <end position="280"/>
    </location>
</feature>
<keyword evidence="9" id="KW-1185">Reference proteome</keyword>
<feature type="DNA-binding region" description="OmpR/PhoB-type" evidence="5">
    <location>
        <begin position="1"/>
        <end position="102"/>
    </location>
</feature>
<dbReference type="PROSITE" id="PS51755">
    <property type="entry name" value="OMPR_PHOB"/>
    <property type="match status" value="1"/>
</dbReference>
<evidence type="ECO:0000256" key="4">
    <source>
        <dbReference type="ARBA" id="ARBA00023163"/>
    </source>
</evidence>
<dbReference type="SMART" id="SM00862">
    <property type="entry name" value="Trans_reg_C"/>
    <property type="match status" value="1"/>
</dbReference>
<dbReference type="InterPro" id="IPR001867">
    <property type="entry name" value="OmpR/PhoB-type_DNA-bd"/>
</dbReference>
<dbReference type="EMBL" id="BMCU01000002">
    <property type="protein sequence ID" value="GGG06502.1"/>
    <property type="molecule type" value="Genomic_DNA"/>
</dbReference>
<reference evidence="8" key="1">
    <citation type="journal article" date="2014" name="Int. J. Syst. Evol. Microbiol.">
        <title>Complete genome sequence of Corynebacterium casei LMG S-19264T (=DSM 44701T), isolated from a smear-ripened cheese.</title>
        <authorList>
            <consortium name="US DOE Joint Genome Institute (JGI-PGF)"/>
            <person name="Walter F."/>
            <person name="Albersmeier A."/>
            <person name="Kalinowski J."/>
            <person name="Ruckert C."/>
        </authorList>
    </citation>
    <scope>NUCLEOTIDE SEQUENCE</scope>
    <source>
        <strain evidence="8">CCM 7905</strain>
    </source>
</reference>
<comment type="caution">
    <text evidence="8">The sequence shown here is derived from an EMBL/GenBank/DDBJ whole genome shotgun (WGS) entry which is preliminary data.</text>
</comment>
<gene>
    <name evidence="8" type="ORF">GCM10007304_20820</name>
</gene>
<dbReference type="AlphaFoldDB" id="A0A917FW76"/>
<evidence type="ECO:0000256" key="6">
    <source>
        <dbReference type="SAM" id="MobiDB-lite"/>
    </source>
</evidence>
<evidence type="ECO:0000256" key="2">
    <source>
        <dbReference type="ARBA" id="ARBA00023015"/>
    </source>
</evidence>
<comment type="similarity">
    <text evidence="1">Belongs to the AfsR/DnrI/RedD regulatory family.</text>
</comment>
<dbReference type="GO" id="GO:0000160">
    <property type="term" value="P:phosphorelay signal transduction system"/>
    <property type="evidence" value="ECO:0007669"/>
    <property type="project" value="InterPro"/>
</dbReference>
<sequence length="1089" mass="117875">MSNPSVNIRVFGALRVEVDGTAVGVGARTQRVVLMRLLIARRRVVSTDLLIEDLWANDPPPRALASLQVYVSNLRRVLEPARPSRSPAAVVVSAPPGYLLDLPDDAVDVWDFERRVIDNRPADALKLWTDLPYREVADAPWIAGELDRLADLRRTATEREAAVLLARGSHGSAIAVLEPNVRESLGREESVRLLALALYRSGRQTDALAVLRRCRVHLAEDLGLDVGPALQSLESDILSHNDIGVADVAVTPSPDPVAHPEPSARRDERSTGLPRTNGRPRELARSMDLALCVLGGGMSVNWIRGEAGEGKTTLARLLAHALSERSWRVGWGRCPEIDGAPPGWAWREILAALDDTAPMDDATRMRLSPIMSDDLPNSVPVQSFSIARAVADYLSAISRSTPLLVVLDDVHRADTTTMSIVRYLAATDLGTGAVHLVATYRASETTDDLRAAWATLHDTRSAQIELAGLDRPHLVTLAAEHGLSRPTSVQVDLLAQRTGGNPLFVRELARLMASEGRSSGRGEVPTGIADVLRRRLSRLPERTLTVLRMASILGRAVDVDTLRDALDIGDDDLLDAVEPAVLAGLLVETDRDTVRFAHVLVLDTLYADLPRLRRTRMHARVFAVLSARRPDDMAALARHAAEGATGHTAAKLVPTIVAAARRAESLGSHRDALELWHSALATSEMSGELDRRGRLDLLVALVPSLARAADTENARARRNEAIEIATSLGETGPLVAALSSWQAPVIWHIRGMTADRVVLDPLERLLADSNTDDHTRAALMATAVFEIEGLDSAQASTYAESAVRIADSLADPMLTRVALNAFGYVAFGPDHDDGRRPRAHQLLAVATEHGMAEYQALAHFQLYLAAMSAADLTGARRHLSDSLRCASGAALTQLLGVLALFDAVVDLIAGRFDSGRTRYDAVADYLDAEGTSHGTEIRELGRMSVAIATDTLDTLVTDLERLDHDMPVYLRPAWVLGLIRAGDLDRARELWADDRPAPRDYYWRAMTVLRATAAASLRDLEVCRSCYDELLPFAGTFAGVDSGSLFCGPVDTALAAVASALGREDDADGHRRGAADLLARTEAALAAWS</sequence>
<dbReference type="PANTHER" id="PTHR35807:SF1">
    <property type="entry name" value="TRANSCRIPTIONAL REGULATOR REDD"/>
    <property type="match status" value="1"/>
</dbReference>
<dbReference type="InterPro" id="IPR041664">
    <property type="entry name" value="AAA_16"/>
</dbReference>
<evidence type="ECO:0000256" key="1">
    <source>
        <dbReference type="ARBA" id="ARBA00005820"/>
    </source>
</evidence>
<dbReference type="Pfam" id="PF00486">
    <property type="entry name" value="Trans_reg_C"/>
    <property type="match status" value="1"/>
</dbReference>
<dbReference type="SMART" id="SM01043">
    <property type="entry name" value="BTAD"/>
    <property type="match status" value="1"/>
</dbReference>
<reference evidence="8" key="2">
    <citation type="submission" date="2020-09" db="EMBL/GenBank/DDBJ databases">
        <authorList>
            <person name="Sun Q."/>
            <person name="Sedlacek I."/>
        </authorList>
    </citation>
    <scope>NUCLEOTIDE SEQUENCE</scope>
    <source>
        <strain evidence="8">CCM 7905</strain>
    </source>
</reference>
<evidence type="ECO:0000256" key="3">
    <source>
        <dbReference type="ARBA" id="ARBA00023125"/>
    </source>
</evidence>
<keyword evidence="3 5" id="KW-0238">DNA-binding</keyword>
<dbReference type="GO" id="GO:0003677">
    <property type="term" value="F:DNA binding"/>
    <property type="evidence" value="ECO:0007669"/>
    <property type="project" value="UniProtKB-UniRule"/>
</dbReference>
<dbReference type="GO" id="GO:0006355">
    <property type="term" value="P:regulation of DNA-templated transcription"/>
    <property type="evidence" value="ECO:0007669"/>
    <property type="project" value="InterPro"/>
</dbReference>
<dbReference type="InterPro" id="IPR016032">
    <property type="entry name" value="Sig_transdc_resp-reg_C-effctor"/>
</dbReference>
<organism evidence="8 9">
    <name type="scientific">Rhodococcoides trifolii</name>
    <dbReference type="NCBI Taxonomy" id="908250"/>
    <lineage>
        <taxon>Bacteria</taxon>
        <taxon>Bacillati</taxon>
        <taxon>Actinomycetota</taxon>
        <taxon>Actinomycetes</taxon>
        <taxon>Mycobacteriales</taxon>
        <taxon>Nocardiaceae</taxon>
        <taxon>Rhodococcoides</taxon>
    </lineage>
</organism>
<dbReference type="InterPro" id="IPR051677">
    <property type="entry name" value="AfsR-DnrI-RedD_regulator"/>
</dbReference>
<dbReference type="SUPFAM" id="SSF52540">
    <property type="entry name" value="P-loop containing nucleoside triphosphate hydrolases"/>
    <property type="match status" value="1"/>
</dbReference>
<dbReference type="SUPFAM" id="SSF46894">
    <property type="entry name" value="C-terminal effector domain of the bipartite response regulators"/>
    <property type="match status" value="1"/>
</dbReference>
<dbReference type="CDD" id="cd15831">
    <property type="entry name" value="BTAD"/>
    <property type="match status" value="1"/>
</dbReference>
<dbReference type="InterPro" id="IPR027417">
    <property type="entry name" value="P-loop_NTPase"/>
</dbReference>
<dbReference type="RefSeq" id="WP_188544712.1">
    <property type="nucleotide sequence ID" value="NZ_BMCU01000002.1"/>
</dbReference>
<evidence type="ECO:0000313" key="9">
    <source>
        <dbReference type="Proteomes" id="UP000654257"/>
    </source>
</evidence>
<dbReference type="Gene3D" id="1.10.10.10">
    <property type="entry name" value="Winged helix-like DNA-binding domain superfamily/Winged helix DNA-binding domain"/>
    <property type="match status" value="1"/>
</dbReference>
<accession>A0A917FW76</accession>
<dbReference type="SUPFAM" id="SSF48452">
    <property type="entry name" value="TPR-like"/>
    <property type="match status" value="1"/>
</dbReference>
<dbReference type="InterPro" id="IPR005158">
    <property type="entry name" value="BTAD"/>
</dbReference>
<name>A0A917FW76_9NOCA</name>
<dbReference type="InterPro" id="IPR011990">
    <property type="entry name" value="TPR-like_helical_dom_sf"/>
</dbReference>
<proteinExistence type="inferred from homology"/>
<evidence type="ECO:0000313" key="8">
    <source>
        <dbReference type="EMBL" id="GGG06502.1"/>
    </source>
</evidence>
<dbReference type="InterPro" id="IPR036388">
    <property type="entry name" value="WH-like_DNA-bd_sf"/>
</dbReference>
<evidence type="ECO:0000259" key="7">
    <source>
        <dbReference type="PROSITE" id="PS51755"/>
    </source>
</evidence>
<dbReference type="PANTHER" id="PTHR35807">
    <property type="entry name" value="TRANSCRIPTIONAL REGULATOR REDD-RELATED"/>
    <property type="match status" value="1"/>
</dbReference>
<dbReference type="Proteomes" id="UP000654257">
    <property type="component" value="Unassembled WGS sequence"/>
</dbReference>
<keyword evidence="2" id="KW-0805">Transcription regulation</keyword>
<protein>
    <submittedName>
        <fullName evidence="8">ATPase AAA</fullName>
    </submittedName>
</protein>
<dbReference type="Gene3D" id="1.25.40.10">
    <property type="entry name" value="Tetratricopeptide repeat domain"/>
    <property type="match status" value="1"/>
</dbReference>
<dbReference type="Pfam" id="PF03704">
    <property type="entry name" value="BTAD"/>
    <property type="match status" value="1"/>
</dbReference>
<dbReference type="Gene3D" id="3.40.50.300">
    <property type="entry name" value="P-loop containing nucleotide triphosphate hydrolases"/>
    <property type="match status" value="1"/>
</dbReference>
<feature type="domain" description="OmpR/PhoB-type" evidence="7">
    <location>
        <begin position="1"/>
        <end position="102"/>
    </location>
</feature>
<evidence type="ECO:0000256" key="5">
    <source>
        <dbReference type="PROSITE-ProRule" id="PRU01091"/>
    </source>
</evidence>
<dbReference type="Pfam" id="PF13191">
    <property type="entry name" value="AAA_16"/>
    <property type="match status" value="1"/>
</dbReference>
<keyword evidence="4" id="KW-0804">Transcription</keyword>